<proteinExistence type="predicted"/>
<reference evidence="1" key="1">
    <citation type="journal article" date="2015" name="Nature">
        <title>Complex archaea that bridge the gap between prokaryotes and eukaryotes.</title>
        <authorList>
            <person name="Spang A."/>
            <person name="Saw J.H."/>
            <person name="Jorgensen S.L."/>
            <person name="Zaremba-Niedzwiedzka K."/>
            <person name="Martijn J."/>
            <person name="Lind A.E."/>
            <person name="van Eijk R."/>
            <person name="Schleper C."/>
            <person name="Guy L."/>
            <person name="Ettema T.J."/>
        </authorList>
    </citation>
    <scope>NUCLEOTIDE SEQUENCE</scope>
</reference>
<organism evidence="1">
    <name type="scientific">marine sediment metagenome</name>
    <dbReference type="NCBI Taxonomy" id="412755"/>
    <lineage>
        <taxon>unclassified sequences</taxon>
        <taxon>metagenomes</taxon>
        <taxon>ecological metagenomes</taxon>
    </lineage>
</organism>
<dbReference type="AlphaFoldDB" id="A0A0F9C1I8"/>
<accession>A0A0F9C1I8</accession>
<protein>
    <submittedName>
        <fullName evidence="1">Uncharacterized protein</fullName>
    </submittedName>
</protein>
<gene>
    <name evidence="1" type="ORF">LCGC14_2663270</name>
</gene>
<name>A0A0F9C1I8_9ZZZZ</name>
<sequence length="54" mass="6990">MKCKYCRTKISFMIWILYFGTCFYCDRRLKQPEWEKKVEVMHRQEEDSDKYWRR</sequence>
<comment type="caution">
    <text evidence="1">The sequence shown here is derived from an EMBL/GenBank/DDBJ whole genome shotgun (WGS) entry which is preliminary data.</text>
</comment>
<evidence type="ECO:0000313" key="1">
    <source>
        <dbReference type="EMBL" id="KKK96384.1"/>
    </source>
</evidence>
<dbReference type="EMBL" id="LAZR01046510">
    <property type="protein sequence ID" value="KKK96384.1"/>
    <property type="molecule type" value="Genomic_DNA"/>
</dbReference>